<sequence length="238" mass="26555">MSGIKESIKRDIVVNASIDKIWDALTKPEDLNRWYTKEAKLDFRVGGHCKMVHGWGAETSGTFIDIVQHKKIVLESEDGHFKTITTLDQEKDGVRVTIEYETPFIGEEGEAAKENMAFATFQFLENLKSVYEENQDIRSNMWKAWIGLIHTTNNPAGAESLVDGSKVVHAANESPADAAGIKAKDVITEVDGRPVQSYESLERIINNSKIGGTIALTIVRKKEQITLDCEVAKYPVPY</sequence>
<evidence type="ECO:0000313" key="3">
    <source>
        <dbReference type="EMBL" id="PAV31592.1"/>
    </source>
</evidence>
<name>A0A2A2IJ87_9BACI</name>
<dbReference type="InterPro" id="IPR001478">
    <property type="entry name" value="PDZ"/>
</dbReference>
<dbReference type="SMART" id="SM00228">
    <property type="entry name" value="PDZ"/>
    <property type="match status" value="1"/>
</dbReference>
<dbReference type="AlphaFoldDB" id="A0A2A2IJ87"/>
<dbReference type="SUPFAM" id="SSF50156">
    <property type="entry name" value="PDZ domain-like"/>
    <property type="match status" value="1"/>
</dbReference>
<dbReference type="Proteomes" id="UP000218887">
    <property type="component" value="Unassembled WGS sequence"/>
</dbReference>
<evidence type="ECO:0000256" key="1">
    <source>
        <dbReference type="ARBA" id="ARBA00006817"/>
    </source>
</evidence>
<dbReference type="Pfam" id="PF13180">
    <property type="entry name" value="PDZ_2"/>
    <property type="match status" value="1"/>
</dbReference>
<dbReference type="InterPro" id="IPR036034">
    <property type="entry name" value="PDZ_sf"/>
</dbReference>
<dbReference type="SUPFAM" id="SSF55961">
    <property type="entry name" value="Bet v1-like"/>
    <property type="match status" value="1"/>
</dbReference>
<feature type="domain" description="PDZ" evidence="2">
    <location>
        <begin position="144"/>
        <end position="222"/>
    </location>
</feature>
<keyword evidence="4" id="KW-1185">Reference proteome</keyword>
<dbReference type="InterPro" id="IPR013538">
    <property type="entry name" value="ASHA1/2-like_C"/>
</dbReference>
<dbReference type="RefSeq" id="WP_095653961.1">
    <property type="nucleotide sequence ID" value="NZ_NPOA01000001.1"/>
</dbReference>
<dbReference type="Gene3D" id="3.30.530.20">
    <property type="match status" value="1"/>
</dbReference>
<gene>
    <name evidence="3" type="ORF">CIL05_02735</name>
</gene>
<dbReference type="CDD" id="cd07814">
    <property type="entry name" value="SRPBCC_CalC_Aha1-like"/>
    <property type="match status" value="1"/>
</dbReference>
<comment type="caution">
    <text evidence="3">The sequence shown here is derived from an EMBL/GenBank/DDBJ whole genome shotgun (WGS) entry which is preliminary data.</text>
</comment>
<protein>
    <recommendedName>
        <fullName evidence="2">PDZ domain-containing protein</fullName>
    </recommendedName>
</protein>
<dbReference type="CDD" id="cd06779">
    <property type="entry name" value="cpPDZ_Deg_HtrA-like"/>
    <property type="match status" value="1"/>
</dbReference>
<dbReference type="EMBL" id="NPOA01000001">
    <property type="protein sequence ID" value="PAV31592.1"/>
    <property type="molecule type" value="Genomic_DNA"/>
</dbReference>
<accession>A0A2A2IJ87</accession>
<dbReference type="Gene3D" id="2.30.42.10">
    <property type="match status" value="1"/>
</dbReference>
<dbReference type="Pfam" id="PF08327">
    <property type="entry name" value="AHSA1"/>
    <property type="match status" value="1"/>
</dbReference>
<dbReference type="OrthoDB" id="2721194at2"/>
<reference evidence="3 4" key="1">
    <citation type="submission" date="2017-08" db="EMBL/GenBank/DDBJ databases">
        <title>Virgibacillus indicus sp. nov. and Virgibacillus profoundi sp. nov, two moderately halophilic bacteria isolated from marine sediment by using the Microfluidic Streak Plate.</title>
        <authorList>
            <person name="Xu B."/>
            <person name="Hu B."/>
            <person name="Wang J."/>
            <person name="Zhu Y."/>
            <person name="Huang L."/>
            <person name="Du W."/>
            <person name="Huang Y."/>
        </authorList>
    </citation>
    <scope>NUCLEOTIDE SEQUENCE [LARGE SCALE GENOMIC DNA]</scope>
    <source>
        <strain evidence="3 4">IO3-P3-H5</strain>
    </source>
</reference>
<organism evidence="3 4">
    <name type="scientific">Virgibacillus profundi</name>
    <dbReference type="NCBI Taxonomy" id="2024555"/>
    <lineage>
        <taxon>Bacteria</taxon>
        <taxon>Bacillati</taxon>
        <taxon>Bacillota</taxon>
        <taxon>Bacilli</taxon>
        <taxon>Bacillales</taxon>
        <taxon>Bacillaceae</taxon>
        <taxon>Virgibacillus</taxon>
    </lineage>
</organism>
<evidence type="ECO:0000313" key="4">
    <source>
        <dbReference type="Proteomes" id="UP000218887"/>
    </source>
</evidence>
<proteinExistence type="inferred from homology"/>
<dbReference type="InterPro" id="IPR023393">
    <property type="entry name" value="START-like_dom_sf"/>
</dbReference>
<comment type="similarity">
    <text evidence="1">Belongs to the AHA1 family.</text>
</comment>
<evidence type="ECO:0000259" key="2">
    <source>
        <dbReference type="SMART" id="SM00228"/>
    </source>
</evidence>